<evidence type="ECO:0008006" key="4">
    <source>
        <dbReference type="Google" id="ProtNLM"/>
    </source>
</evidence>
<feature type="compositionally biased region" description="Acidic residues" evidence="1">
    <location>
        <begin position="172"/>
        <end position="189"/>
    </location>
</feature>
<protein>
    <recommendedName>
        <fullName evidence="4">Phage-associated protein</fullName>
    </recommendedName>
</protein>
<dbReference type="InterPro" id="IPR012340">
    <property type="entry name" value="NA-bd_OB-fold"/>
</dbReference>
<feature type="region of interest" description="Disordered" evidence="1">
    <location>
        <begin position="165"/>
        <end position="189"/>
    </location>
</feature>
<evidence type="ECO:0000313" key="3">
    <source>
        <dbReference type="Proteomes" id="UP000050911"/>
    </source>
</evidence>
<dbReference type="OrthoDB" id="9786575at2"/>
<reference evidence="2 3" key="1">
    <citation type="journal article" date="2015" name="Genome Announc.">
        <title>Expanding the biotechnology potential of lactobacilli through comparative genomics of 213 strains and associated genera.</title>
        <authorList>
            <person name="Sun Z."/>
            <person name="Harris H.M."/>
            <person name="McCann A."/>
            <person name="Guo C."/>
            <person name="Argimon S."/>
            <person name="Zhang W."/>
            <person name="Yang X."/>
            <person name="Jeffery I.B."/>
            <person name="Cooney J.C."/>
            <person name="Kagawa T.F."/>
            <person name="Liu W."/>
            <person name="Song Y."/>
            <person name="Salvetti E."/>
            <person name="Wrobel A."/>
            <person name="Rasinkangas P."/>
            <person name="Parkhill J."/>
            <person name="Rea M.C."/>
            <person name="O'Sullivan O."/>
            <person name="Ritari J."/>
            <person name="Douillard F.P."/>
            <person name="Paul Ross R."/>
            <person name="Yang R."/>
            <person name="Briner A.E."/>
            <person name="Felis G.E."/>
            <person name="de Vos W.M."/>
            <person name="Barrangou R."/>
            <person name="Klaenhammer T.R."/>
            <person name="Caufield P.W."/>
            <person name="Cui Y."/>
            <person name="Zhang H."/>
            <person name="O'Toole P.W."/>
        </authorList>
    </citation>
    <scope>NUCLEOTIDE SEQUENCE [LARGE SCALE GENOMIC DNA]</scope>
    <source>
        <strain evidence="2 3">JCM 15530</strain>
    </source>
</reference>
<dbReference type="EMBL" id="AZCX01000002">
    <property type="protein sequence ID" value="KRK49019.1"/>
    <property type="molecule type" value="Genomic_DNA"/>
</dbReference>
<organism evidence="2 3">
    <name type="scientific">Secundilactobacillus kimchicus JCM 15530</name>
    <dbReference type="NCBI Taxonomy" id="1302272"/>
    <lineage>
        <taxon>Bacteria</taxon>
        <taxon>Bacillati</taxon>
        <taxon>Bacillota</taxon>
        <taxon>Bacilli</taxon>
        <taxon>Lactobacillales</taxon>
        <taxon>Lactobacillaceae</taxon>
        <taxon>Secundilactobacillus</taxon>
    </lineage>
</organism>
<keyword evidence="3" id="KW-1185">Reference proteome</keyword>
<dbReference type="AlphaFoldDB" id="A0A0R1HRU4"/>
<dbReference type="PATRIC" id="fig|1302272.5.peg.1353"/>
<dbReference type="Gene3D" id="2.40.50.140">
    <property type="entry name" value="Nucleic acid-binding proteins"/>
    <property type="match status" value="1"/>
</dbReference>
<dbReference type="InterPro" id="IPR022595">
    <property type="entry name" value="Enc34_ssDNA-bd"/>
</dbReference>
<gene>
    <name evidence="2" type="ORF">FC96_GL001345</name>
</gene>
<sequence length="189" mass="20756">MTNTQNTTKVITGKARASFVHLLEPDAFEGQDPKYSVMLLIPKTDKATLTKIKSAQKAAAEAGKSSKFNGKLPANLKTTLRDGDEEMDTEERPEFKGMMFINVSSKTKPGIVDAQLNEIMDASEIYSGMYVRASINFYAYNTAGNKGISAGLNNVQKVADGDFLGGRSKAEDDFDDWEDDSDDDEDLFD</sequence>
<evidence type="ECO:0000313" key="2">
    <source>
        <dbReference type="EMBL" id="KRK49019.1"/>
    </source>
</evidence>
<dbReference type="Pfam" id="PF10991">
    <property type="entry name" value="Enc34_ssDNA-bd"/>
    <property type="match status" value="1"/>
</dbReference>
<dbReference type="STRING" id="1302272.FC96_GL001345"/>
<dbReference type="SUPFAM" id="SSF50249">
    <property type="entry name" value="Nucleic acid-binding proteins"/>
    <property type="match status" value="1"/>
</dbReference>
<accession>A0A0R1HRU4</accession>
<evidence type="ECO:0000256" key="1">
    <source>
        <dbReference type="SAM" id="MobiDB-lite"/>
    </source>
</evidence>
<name>A0A0R1HRU4_9LACO</name>
<comment type="caution">
    <text evidence="2">The sequence shown here is derived from an EMBL/GenBank/DDBJ whole genome shotgun (WGS) entry which is preliminary data.</text>
</comment>
<dbReference type="RefSeq" id="WP_055679885.1">
    <property type="nucleotide sequence ID" value="NZ_AZCX01000002.1"/>
</dbReference>
<dbReference type="Proteomes" id="UP000050911">
    <property type="component" value="Unassembled WGS sequence"/>
</dbReference>
<proteinExistence type="predicted"/>